<feature type="compositionally biased region" description="Basic and acidic residues" evidence="1">
    <location>
        <begin position="152"/>
        <end position="163"/>
    </location>
</feature>
<evidence type="ECO:0000313" key="2">
    <source>
        <dbReference type="EMBL" id="MFC3959111.1"/>
    </source>
</evidence>
<comment type="caution">
    <text evidence="2">The sequence shown here is derived from an EMBL/GenBank/DDBJ whole genome shotgun (WGS) entry which is preliminary data.</text>
</comment>
<feature type="compositionally biased region" description="Gly residues" evidence="1">
    <location>
        <begin position="691"/>
        <end position="702"/>
    </location>
</feature>
<dbReference type="EMBL" id="JBHSAQ010000010">
    <property type="protein sequence ID" value="MFC3959111.1"/>
    <property type="molecule type" value="Genomic_DNA"/>
</dbReference>
<gene>
    <name evidence="2" type="ORF">ACFOUR_12125</name>
</gene>
<feature type="compositionally biased region" description="Basic and acidic residues" evidence="1">
    <location>
        <begin position="82"/>
        <end position="94"/>
    </location>
</feature>
<accession>A0ABD5NQ34</accession>
<dbReference type="AlphaFoldDB" id="A0ABD5NQ34"/>
<keyword evidence="3" id="KW-1185">Reference proteome</keyword>
<feature type="region of interest" description="Disordered" evidence="1">
    <location>
        <begin position="743"/>
        <end position="772"/>
    </location>
</feature>
<dbReference type="RefSeq" id="WP_256533491.1">
    <property type="nucleotide sequence ID" value="NZ_CP101824.1"/>
</dbReference>
<name>A0ABD5NQ34_9EURY</name>
<feature type="compositionally biased region" description="Basic and acidic residues" evidence="1">
    <location>
        <begin position="681"/>
        <end position="690"/>
    </location>
</feature>
<feature type="region of interest" description="Disordered" evidence="1">
    <location>
        <begin position="668"/>
        <end position="711"/>
    </location>
</feature>
<feature type="region of interest" description="Disordered" evidence="1">
    <location>
        <begin position="152"/>
        <end position="175"/>
    </location>
</feature>
<organism evidence="2 3">
    <name type="scientific">Halovivax cerinus</name>
    <dbReference type="NCBI Taxonomy" id="1487865"/>
    <lineage>
        <taxon>Archaea</taxon>
        <taxon>Methanobacteriati</taxon>
        <taxon>Methanobacteriota</taxon>
        <taxon>Stenosarchaea group</taxon>
        <taxon>Halobacteria</taxon>
        <taxon>Halobacteriales</taxon>
        <taxon>Natrialbaceae</taxon>
        <taxon>Halovivax</taxon>
    </lineage>
</organism>
<protein>
    <recommendedName>
        <fullName evidence="4">DUF4129 domain-containing protein</fullName>
    </recommendedName>
</protein>
<dbReference type="GeneID" id="73902621"/>
<feature type="region of interest" description="Disordered" evidence="1">
    <location>
        <begin position="75"/>
        <end position="97"/>
    </location>
</feature>
<evidence type="ECO:0008006" key="4">
    <source>
        <dbReference type="Google" id="ProtNLM"/>
    </source>
</evidence>
<evidence type="ECO:0000256" key="1">
    <source>
        <dbReference type="SAM" id="MobiDB-lite"/>
    </source>
</evidence>
<reference evidence="2 3" key="1">
    <citation type="journal article" date="2019" name="Int. J. Syst. Evol. Microbiol.">
        <title>The Global Catalogue of Microorganisms (GCM) 10K type strain sequencing project: providing services to taxonomists for standard genome sequencing and annotation.</title>
        <authorList>
            <consortium name="The Broad Institute Genomics Platform"/>
            <consortium name="The Broad Institute Genome Sequencing Center for Infectious Disease"/>
            <person name="Wu L."/>
            <person name="Ma J."/>
        </authorList>
    </citation>
    <scope>NUCLEOTIDE SEQUENCE [LARGE SCALE GENOMIC DNA]</scope>
    <source>
        <strain evidence="2 3">IBRC-M 10256</strain>
    </source>
</reference>
<evidence type="ECO:0000313" key="3">
    <source>
        <dbReference type="Proteomes" id="UP001595846"/>
    </source>
</evidence>
<sequence>MYGTAASTRVLHPVMGLVLVCALLAGSGAAATVPGDAAGSASVAATPASAVEADAWYERDSPGELRSTDPTAAVAAQVDNESTSRHQDPSRYDEGGDQEALASWFERRFADRLGDSAVELSEGQYDLASDAIGESFQDQFGEYVDVAGETGREERAERIESTRDAQQNLTEARREYEETRQRYERARDAGEEERARELARELETLSRNINESSATVVDNYRWVQNETGTDLQEPLAVIEAVNREVQSTQASIRDAEFEETRLSVRRTDGGGPISFVDPMRVTGTLSTAAGEPIGDERIRLAVGNRVLRQTSNADGSFSITYRPLTIPASTEAIRFAYAPPTASTYLGSSTSIPVSVEPVEATVDPPTVDASSVAFGDEVGVGSAVTVDGEPVGSLPVAVRIGDRTLATGETAPNGSLSGAVSIPATIPDGERELTVAFPADGRAIRAASASTPLSVVETSSSLSVSARRTGSGDIALNGSLTAAGTGVAGRSISISVGEETVTTATTGSNGDFETRLPLDAASERSVTATFDGSGTNLEPARASTVVAASGSGADGGIISEWLLPIVAVGVVGIATALGGRWWLRRHDTAGDGAAGSIGVADPDVATRATVSTRSAPETLLSRAADALGDGRPDDAVRAAYVAVRRRLDDVDDRTHWEFYRAYAAADGSGDAVGQPDDADDRSHDADGRAGDGSGADDGGTSGEPIGADELRTLTAAYERAAFGPESTDRQTAERILSRARAACDVAGDTEPGSGGSADRHLDAGSVASGDD</sequence>
<proteinExistence type="predicted"/>
<dbReference type="Proteomes" id="UP001595846">
    <property type="component" value="Unassembled WGS sequence"/>
</dbReference>